<keyword evidence="2" id="KW-1185">Reference proteome</keyword>
<protein>
    <submittedName>
        <fullName evidence="1">Uncharacterized protein</fullName>
    </submittedName>
</protein>
<comment type="caution">
    <text evidence="1">The sequence shown here is derived from an EMBL/GenBank/DDBJ whole genome shotgun (WGS) entry which is preliminary data.</text>
</comment>
<name>A0ABD0VPZ0_DENTH</name>
<dbReference type="EMBL" id="JANQDX010000005">
    <property type="protein sequence ID" value="KAL0924583.1"/>
    <property type="molecule type" value="Genomic_DNA"/>
</dbReference>
<gene>
    <name evidence="1" type="ORF">M5K25_005425</name>
</gene>
<reference evidence="1 2" key="1">
    <citation type="journal article" date="2024" name="Plant Biotechnol. J.">
        <title>Dendrobium thyrsiflorum genome and its molecular insights into genes involved in important horticultural traits.</title>
        <authorList>
            <person name="Chen B."/>
            <person name="Wang J.Y."/>
            <person name="Zheng P.J."/>
            <person name="Li K.L."/>
            <person name="Liang Y.M."/>
            <person name="Chen X.F."/>
            <person name="Zhang C."/>
            <person name="Zhao X."/>
            <person name="He X."/>
            <person name="Zhang G.Q."/>
            <person name="Liu Z.J."/>
            <person name="Xu Q."/>
        </authorList>
    </citation>
    <scope>NUCLEOTIDE SEQUENCE [LARGE SCALE GENOMIC DNA]</scope>
    <source>
        <strain evidence="1">GZMU011</strain>
    </source>
</reference>
<proteinExistence type="predicted"/>
<sequence>MSVGIQEVFLPLRNPNRLVSQTSRYDQGEGGGSFLVIKKESEWKRGLGARARGDFMQTCRARASVWPEAHTSCGLLEEQRQASGRALFILSCINVISRECRVRTKLVPGLPSSLPVLRLKKSFERIAEEASSPEACRNFAQPSSRSLSNQARELAVKVMELFRP</sequence>
<dbReference type="Proteomes" id="UP001552299">
    <property type="component" value="Unassembled WGS sequence"/>
</dbReference>
<dbReference type="AlphaFoldDB" id="A0ABD0VPZ0"/>
<organism evidence="1 2">
    <name type="scientific">Dendrobium thyrsiflorum</name>
    <name type="common">Pinecone-like raceme dendrobium</name>
    <name type="synonym">Orchid</name>
    <dbReference type="NCBI Taxonomy" id="117978"/>
    <lineage>
        <taxon>Eukaryota</taxon>
        <taxon>Viridiplantae</taxon>
        <taxon>Streptophyta</taxon>
        <taxon>Embryophyta</taxon>
        <taxon>Tracheophyta</taxon>
        <taxon>Spermatophyta</taxon>
        <taxon>Magnoliopsida</taxon>
        <taxon>Liliopsida</taxon>
        <taxon>Asparagales</taxon>
        <taxon>Orchidaceae</taxon>
        <taxon>Epidendroideae</taxon>
        <taxon>Malaxideae</taxon>
        <taxon>Dendrobiinae</taxon>
        <taxon>Dendrobium</taxon>
    </lineage>
</organism>
<evidence type="ECO:0000313" key="2">
    <source>
        <dbReference type="Proteomes" id="UP001552299"/>
    </source>
</evidence>
<accession>A0ABD0VPZ0</accession>
<evidence type="ECO:0000313" key="1">
    <source>
        <dbReference type="EMBL" id="KAL0924583.1"/>
    </source>
</evidence>